<accession>A0A4D6MIB9</accession>
<name>A0A4D6MIB9_VIGUN</name>
<evidence type="ECO:0000313" key="3">
    <source>
        <dbReference type="Proteomes" id="UP000501690"/>
    </source>
</evidence>
<keyword evidence="3" id="KW-1185">Reference proteome</keyword>
<feature type="region of interest" description="Disordered" evidence="1">
    <location>
        <begin position="12"/>
        <end position="38"/>
    </location>
</feature>
<evidence type="ECO:0000256" key="1">
    <source>
        <dbReference type="SAM" id="MobiDB-lite"/>
    </source>
</evidence>
<dbReference type="EMBL" id="CP039351">
    <property type="protein sequence ID" value="QCD99746.1"/>
    <property type="molecule type" value="Genomic_DNA"/>
</dbReference>
<sequence>MLICLWQMKRPLAPSSSLGPLDTSSSSSPPDPSLSSCPFRSSSLLDPFVLSGQPGTSGSLDLLHTFGSSGLTGPCRSSSLPDLPDLLGLLHPSDPFMSLGQPDPSESLGPLGLSGW</sequence>
<dbReference type="Proteomes" id="UP000501690">
    <property type="component" value="Linkage Group LG7"/>
</dbReference>
<proteinExistence type="predicted"/>
<dbReference type="AlphaFoldDB" id="A0A4D6MIB9"/>
<feature type="compositionally biased region" description="Low complexity" evidence="1">
    <location>
        <begin position="14"/>
        <end position="38"/>
    </location>
</feature>
<gene>
    <name evidence="2" type="ORF">DEO72_LG7g1031</name>
</gene>
<reference evidence="2 3" key="1">
    <citation type="submission" date="2019-04" db="EMBL/GenBank/DDBJ databases">
        <title>An improved genome assembly and genetic linkage map for asparagus bean, Vigna unguiculata ssp. sesquipedialis.</title>
        <authorList>
            <person name="Xia Q."/>
            <person name="Zhang R."/>
            <person name="Dong Y."/>
        </authorList>
    </citation>
    <scope>NUCLEOTIDE SEQUENCE [LARGE SCALE GENOMIC DNA]</scope>
    <source>
        <tissue evidence="2">Leaf</tissue>
    </source>
</reference>
<protein>
    <submittedName>
        <fullName evidence="2">Uncharacterized protein</fullName>
    </submittedName>
</protein>
<organism evidence="2 3">
    <name type="scientific">Vigna unguiculata</name>
    <name type="common">Cowpea</name>
    <dbReference type="NCBI Taxonomy" id="3917"/>
    <lineage>
        <taxon>Eukaryota</taxon>
        <taxon>Viridiplantae</taxon>
        <taxon>Streptophyta</taxon>
        <taxon>Embryophyta</taxon>
        <taxon>Tracheophyta</taxon>
        <taxon>Spermatophyta</taxon>
        <taxon>Magnoliopsida</taxon>
        <taxon>eudicotyledons</taxon>
        <taxon>Gunneridae</taxon>
        <taxon>Pentapetalae</taxon>
        <taxon>rosids</taxon>
        <taxon>fabids</taxon>
        <taxon>Fabales</taxon>
        <taxon>Fabaceae</taxon>
        <taxon>Papilionoideae</taxon>
        <taxon>50 kb inversion clade</taxon>
        <taxon>NPAAA clade</taxon>
        <taxon>indigoferoid/millettioid clade</taxon>
        <taxon>Phaseoleae</taxon>
        <taxon>Vigna</taxon>
    </lineage>
</organism>
<feature type="region of interest" description="Disordered" evidence="1">
    <location>
        <begin position="93"/>
        <end position="116"/>
    </location>
</feature>
<evidence type="ECO:0000313" key="2">
    <source>
        <dbReference type="EMBL" id="QCD99746.1"/>
    </source>
</evidence>